<dbReference type="HAMAP" id="MF_02040">
    <property type="entry name" value="Mrp_NBP35"/>
    <property type="match status" value="1"/>
</dbReference>
<evidence type="ECO:0000256" key="1">
    <source>
        <dbReference type="ARBA" id="ARBA00022723"/>
    </source>
</evidence>
<dbReference type="GO" id="GO:0016226">
    <property type="term" value="P:iron-sulfur cluster assembly"/>
    <property type="evidence" value="ECO:0007669"/>
    <property type="project" value="InterPro"/>
</dbReference>
<sequence>MGAIYSHKFKCSNKFFQTNSTWTPSHMNLNQKLSNIKHIHLVLSGKGGVGKSTTSVQLALSLYQKGFKVGVLDIDLCGPSIPRMFGIDEKNVMQSEQGWVPVYVDGECRLTVMSIAFLLPKKDASVVWRGPKKTSMIRQFLSDVVWGELDYLIIDTPPGKMLIAHVKGTSDEHISVIEFLQGCHLDGAVLVTTPQVVAFNDVRKEINFCKTVGLPILGLIENMSGYVCPCCNETTNIFSTGGGKILA</sequence>
<evidence type="ECO:0000313" key="6">
    <source>
        <dbReference type="EMBL" id="EPZ32573.1"/>
    </source>
</evidence>
<keyword evidence="4" id="KW-0408">Iron</keyword>
<name>A0A075AQT8_ROZAC</name>
<evidence type="ECO:0000313" key="7">
    <source>
        <dbReference type="Proteomes" id="UP000030755"/>
    </source>
</evidence>
<feature type="non-terminal residue" evidence="6">
    <location>
        <position position="247"/>
    </location>
</feature>
<dbReference type="GO" id="GO:0051536">
    <property type="term" value="F:iron-sulfur cluster binding"/>
    <property type="evidence" value="ECO:0007669"/>
    <property type="project" value="UniProtKB-KW"/>
</dbReference>
<dbReference type="GO" id="GO:0046872">
    <property type="term" value="F:metal ion binding"/>
    <property type="evidence" value="ECO:0007669"/>
    <property type="project" value="UniProtKB-KW"/>
</dbReference>
<dbReference type="GO" id="GO:0005829">
    <property type="term" value="C:cytosol"/>
    <property type="evidence" value="ECO:0007669"/>
    <property type="project" value="TreeGrafter"/>
</dbReference>
<dbReference type="HOGENOM" id="CLU_024839_0_1_1"/>
<evidence type="ECO:0000256" key="5">
    <source>
        <dbReference type="ARBA" id="ARBA00023014"/>
    </source>
</evidence>
<dbReference type="CDD" id="cd02037">
    <property type="entry name" value="Mrp_NBP35"/>
    <property type="match status" value="1"/>
</dbReference>
<dbReference type="InterPro" id="IPR027417">
    <property type="entry name" value="P-loop_NTPase"/>
</dbReference>
<dbReference type="Proteomes" id="UP000030755">
    <property type="component" value="Unassembled WGS sequence"/>
</dbReference>
<evidence type="ECO:0000256" key="3">
    <source>
        <dbReference type="ARBA" id="ARBA00022840"/>
    </source>
</evidence>
<dbReference type="Pfam" id="PF10609">
    <property type="entry name" value="ParA"/>
    <property type="match status" value="1"/>
</dbReference>
<dbReference type="InterPro" id="IPR033756">
    <property type="entry name" value="YlxH/NBP35"/>
</dbReference>
<keyword evidence="3" id="KW-0067">ATP-binding</keyword>
<gene>
    <name evidence="6" type="ORF">O9G_005834</name>
</gene>
<dbReference type="STRING" id="988480.A0A075AQT8"/>
<proteinExistence type="inferred from homology"/>
<dbReference type="PANTHER" id="PTHR23264:SF19">
    <property type="entry name" value="CYTOSOLIC FE-S CLUSTER ASSEMBLY FACTOR NUBP2"/>
    <property type="match status" value="1"/>
</dbReference>
<dbReference type="EMBL" id="KE561141">
    <property type="protein sequence ID" value="EPZ32573.1"/>
    <property type="molecule type" value="Genomic_DNA"/>
</dbReference>
<reference evidence="6 7" key="1">
    <citation type="journal article" date="2013" name="Curr. Biol.">
        <title>Shared signatures of parasitism and phylogenomics unite Cryptomycota and microsporidia.</title>
        <authorList>
            <person name="James T.Y."/>
            <person name="Pelin A."/>
            <person name="Bonen L."/>
            <person name="Ahrendt S."/>
            <person name="Sain D."/>
            <person name="Corradi N."/>
            <person name="Stajich J.E."/>
        </authorList>
    </citation>
    <scope>NUCLEOTIDE SEQUENCE [LARGE SCALE GENOMIC DNA]</scope>
    <source>
        <strain evidence="6 7">CSF55</strain>
    </source>
</reference>
<dbReference type="Gene3D" id="3.40.50.300">
    <property type="entry name" value="P-loop containing nucleotide triphosphate hydrolases"/>
    <property type="match status" value="1"/>
</dbReference>
<keyword evidence="5" id="KW-0411">Iron-sulfur</keyword>
<dbReference type="GO" id="GO:0005524">
    <property type="term" value="F:ATP binding"/>
    <property type="evidence" value="ECO:0007669"/>
    <property type="project" value="UniProtKB-KW"/>
</dbReference>
<dbReference type="AlphaFoldDB" id="A0A075AQT8"/>
<dbReference type="OrthoDB" id="1741334at2759"/>
<dbReference type="InterPro" id="IPR019591">
    <property type="entry name" value="Mrp/NBP35_ATP-bd"/>
</dbReference>
<keyword evidence="7" id="KW-1185">Reference proteome</keyword>
<dbReference type="SUPFAM" id="SSF52540">
    <property type="entry name" value="P-loop containing nucleoside triphosphate hydrolases"/>
    <property type="match status" value="1"/>
</dbReference>
<evidence type="ECO:0000256" key="4">
    <source>
        <dbReference type="ARBA" id="ARBA00023004"/>
    </source>
</evidence>
<dbReference type="GO" id="GO:0140663">
    <property type="term" value="F:ATP-dependent FeS chaperone activity"/>
    <property type="evidence" value="ECO:0007669"/>
    <property type="project" value="InterPro"/>
</dbReference>
<evidence type="ECO:0000256" key="2">
    <source>
        <dbReference type="ARBA" id="ARBA00022741"/>
    </source>
</evidence>
<dbReference type="PANTHER" id="PTHR23264">
    <property type="entry name" value="NUCLEOTIDE-BINDING PROTEIN NBP35 YEAST -RELATED"/>
    <property type="match status" value="1"/>
</dbReference>
<protein>
    <submittedName>
        <fullName evidence="6">Cytosolic Fe-S cluster assembly factor NUBP2-like protein</fullName>
    </submittedName>
</protein>
<keyword evidence="1" id="KW-0479">Metal-binding</keyword>
<accession>A0A075AQT8</accession>
<keyword evidence="2" id="KW-0547">Nucleotide-binding</keyword>
<organism evidence="6 7">
    <name type="scientific">Rozella allomycis (strain CSF55)</name>
    <dbReference type="NCBI Taxonomy" id="988480"/>
    <lineage>
        <taxon>Eukaryota</taxon>
        <taxon>Fungi</taxon>
        <taxon>Fungi incertae sedis</taxon>
        <taxon>Cryptomycota</taxon>
        <taxon>Cryptomycota incertae sedis</taxon>
        <taxon>Rozella</taxon>
    </lineage>
</organism>